<evidence type="ECO:0000256" key="1">
    <source>
        <dbReference type="ARBA" id="ARBA00001947"/>
    </source>
</evidence>
<evidence type="ECO:0000259" key="6">
    <source>
        <dbReference type="SMART" id="SM00849"/>
    </source>
</evidence>
<dbReference type="InterPro" id="IPR051013">
    <property type="entry name" value="MBL_superfamily_lactonases"/>
</dbReference>
<name>A0A846XEZ2_9NOCA</name>
<dbReference type="AlphaFoldDB" id="A0A846XEZ2"/>
<keyword evidence="8" id="KW-1185">Reference proteome</keyword>
<keyword evidence="3" id="KW-0479">Metal-binding</keyword>
<comment type="caution">
    <text evidence="7">The sequence shown here is derived from an EMBL/GenBank/DDBJ whole genome shotgun (WGS) entry which is preliminary data.</text>
</comment>
<feature type="domain" description="Metallo-beta-lactamase" evidence="6">
    <location>
        <begin position="36"/>
        <end position="245"/>
    </location>
</feature>
<reference evidence="7 8" key="1">
    <citation type="submission" date="2020-04" db="EMBL/GenBank/DDBJ databases">
        <title>MicrobeNet Type strains.</title>
        <authorList>
            <person name="Nicholson A.C."/>
        </authorList>
    </citation>
    <scope>NUCLEOTIDE SEQUENCE [LARGE SCALE GENOMIC DNA]</scope>
    <source>
        <strain evidence="7 8">DSM 45078</strain>
    </source>
</reference>
<dbReference type="RefSeq" id="WP_084470921.1">
    <property type="nucleotide sequence ID" value="NZ_JAAXOO010000002.1"/>
</dbReference>
<dbReference type="SUPFAM" id="SSF56281">
    <property type="entry name" value="Metallo-hydrolase/oxidoreductase"/>
    <property type="match status" value="1"/>
</dbReference>
<dbReference type="EMBL" id="JAAXOO010000002">
    <property type="protein sequence ID" value="NKY33300.1"/>
    <property type="molecule type" value="Genomic_DNA"/>
</dbReference>
<accession>A0A846XEZ2</accession>
<evidence type="ECO:0000313" key="8">
    <source>
        <dbReference type="Proteomes" id="UP000565715"/>
    </source>
</evidence>
<dbReference type="PANTHER" id="PTHR42978">
    <property type="entry name" value="QUORUM-QUENCHING LACTONASE YTNP-RELATED-RELATED"/>
    <property type="match status" value="1"/>
</dbReference>
<dbReference type="CDD" id="cd07729">
    <property type="entry name" value="AHL_lactonase_MBL-fold"/>
    <property type="match status" value="1"/>
</dbReference>
<dbReference type="GO" id="GO:0016787">
    <property type="term" value="F:hydrolase activity"/>
    <property type="evidence" value="ECO:0007669"/>
    <property type="project" value="UniProtKB-KW"/>
</dbReference>
<proteinExistence type="inferred from homology"/>
<evidence type="ECO:0000256" key="2">
    <source>
        <dbReference type="ARBA" id="ARBA00007749"/>
    </source>
</evidence>
<dbReference type="Proteomes" id="UP000565715">
    <property type="component" value="Unassembled WGS sequence"/>
</dbReference>
<dbReference type="GO" id="GO:0046872">
    <property type="term" value="F:metal ion binding"/>
    <property type="evidence" value="ECO:0007669"/>
    <property type="project" value="UniProtKB-KW"/>
</dbReference>
<dbReference type="InterPro" id="IPR036866">
    <property type="entry name" value="RibonucZ/Hydroxyglut_hydro"/>
</dbReference>
<evidence type="ECO:0000256" key="3">
    <source>
        <dbReference type="ARBA" id="ARBA00022723"/>
    </source>
</evidence>
<comment type="similarity">
    <text evidence="2">Belongs to the metallo-beta-lactamase superfamily.</text>
</comment>
<gene>
    <name evidence="7" type="ORF">HGA13_09485</name>
</gene>
<comment type="cofactor">
    <cofactor evidence="1">
        <name>Zn(2+)</name>
        <dbReference type="ChEBI" id="CHEBI:29105"/>
    </cofactor>
</comment>
<evidence type="ECO:0000256" key="5">
    <source>
        <dbReference type="ARBA" id="ARBA00022833"/>
    </source>
</evidence>
<dbReference type="SMART" id="SM00849">
    <property type="entry name" value="Lactamase_B"/>
    <property type="match status" value="1"/>
</dbReference>
<organism evidence="7 8">
    <name type="scientific">Nocardia speluncae</name>
    <dbReference type="NCBI Taxonomy" id="419477"/>
    <lineage>
        <taxon>Bacteria</taxon>
        <taxon>Bacillati</taxon>
        <taxon>Actinomycetota</taxon>
        <taxon>Actinomycetes</taxon>
        <taxon>Mycobacteriales</taxon>
        <taxon>Nocardiaceae</taxon>
        <taxon>Nocardia</taxon>
    </lineage>
</organism>
<evidence type="ECO:0000313" key="7">
    <source>
        <dbReference type="EMBL" id="NKY33300.1"/>
    </source>
</evidence>
<sequence>MTTPPTADRMWVCDAPTATIDKGLIEAGASGDWMTPFPTFLIEHPEGLVLFDTGLSPDAAGDPASVYGAGATKSRIEYSREQRLDRQLRKIGFEPSDIGHVVLSHLHFDHTGGIQLFPDAQFYLGAGELRYALNPDAHLCGLYRRDELEAAQHLRLRELSGDHDLFGDAAISLLLLPGHSPGSLAVQVRLPGRTIILTGDIAHTRAAFESASPFPLDQDSTAAVRSIERLRALRDRSGAEVWIGHDPGDWLRYGPGCYE</sequence>
<protein>
    <submittedName>
        <fullName evidence="7">N-acyl homoserine lactonase family protein</fullName>
    </submittedName>
</protein>
<dbReference type="Gene3D" id="3.60.15.10">
    <property type="entry name" value="Ribonuclease Z/Hydroxyacylglutathione hydrolase-like"/>
    <property type="match status" value="1"/>
</dbReference>
<evidence type="ECO:0000256" key="4">
    <source>
        <dbReference type="ARBA" id="ARBA00022801"/>
    </source>
</evidence>
<dbReference type="InterPro" id="IPR001279">
    <property type="entry name" value="Metallo-B-lactamas"/>
</dbReference>
<dbReference type="Pfam" id="PF00753">
    <property type="entry name" value="Lactamase_B"/>
    <property type="match status" value="1"/>
</dbReference>
<keyword evidence="4" id="KW-0378">Hydrolase</keyword>
<keyword evidence="5" id="KW-0862">Zinc</keyword>
<dbReference type="PANTHER" id="PTHR42978:SF2">
    <property type="entry name" value="102 KBASES UNSTABLE REGION: FROM 1 TO 119443"/>
    <property type="match status" value="1"/>
</dbReference>